<evidence type="ECO:0000313" key="8">
    <source>
        <dbReference type="EMBL" id="GES13062.1"/>
    </source>
</evidence>
<protein>
    <submittedName>
        <fullName evidence="8">RNA polymerase sigma24 factor</fullName>
    </submittedName>
</protein>
<comment type="caution">
    <text evidence="8">The sequence shown here is derived from an EMBL/GenBank/DDBJ whole genome shotgun (WGS) entry which is preliminary data.</text>
</comment>
<evidence type="ECO:0000259" key="6">
    <source>
        <dbReference type="Pfam" id="PF04542"/>
    </source>
</evidence>
<comment type="similarity">
    <text evidence="1">Belongs to the sigma-70 factor family. ECF subfamily.</text>
</comment>
<keyword evidence="9" id="KW-1185">Reference proteome</keyword>
<name>A0A5M3WXS0_9ACTN</name>
<dbReference type="AlphaFoldDB" id="A0A5M3WXS0"/>
<feature type="domain" description="RNA polymerase sigma factor 70 region 4 type 2" evidence="7">
    <location>
        <begin position="105"/>
        <end position="156"/>
    </location>
</feature>
<dbReference type="InterPro" id="IPR036388">
    <property type="entry name" value="WH-like_DNA-bd_sf"/>
</dbReference>
<dbReference type="Gene3D" id="1.10.1740.10">
    <property type="match status" value="1"/>
</dbReference>
<dbReference type="Pfam" id="PF04542">
    <property type="entry name" value="Sigma70_r2"/>
    <property type="match status" value="1"/>
</dbReference>
<dbReference type="Pfam" id="PF08281">
    <property type="entry name" value="Sigma70_r4_2"/>
    <property type="match status" value="1"/>
</dbReference>
<organism evidence="8 9">
    <name type="scientific">Acrocarpospora macrocephala</name>
    <dbReference type="NCBI Taxonomy" id="150177"/>
    <lineage>
        <taxon>Bacteria</taxon>
        <taxon>Bacillati</taxon>
        <taxon>Actinomycetota</taxon>
        <taxon>Actinomycetes</taxon>
        <taxon>Streptosporangiales</taxon>
        <taxon>Streptosporangiaceae</taxon>
        <taxon>Acrocarpospora</taxon>
    </lineage>
</organism>
<dbReference type="InterPro" id="IPR007627">
    <property type="entry name" value="RNA_pol_sigma70_r2"/>
</dbReference>
<evidence type="ECO:0000256" key="2">
    <source>
        <dbReference type="ARBA" id="ARBA00023015"/>
    </source>
</evidence>
<reference evidence="8 9" key="1">
    <citation type="submission" date="2019-10" db="EMBL/GenBank/DDBJ databases">
        <title>Whole genome shotgun sequence of Acrocarpospora macrocephala NBRC 16266.</title>
        <authorList>
            <person name="Ichikawa N."/>
            <person name="Kimura A."/>
            <person name="Kitahashi Y."/>
            <person name="Komaki H."/>
            <person name="Oguchi A."/>
        </authorList>
    </citation>
    <scope>NUCLEOTIDE SEQUENCE [LARGE SCALE GENOMIC DNA]</scope>
    <source>
        <strain evidence="8 9">NBRC 16266</strain>
    </source>
</reference>
<dbReference type="SUPFAM" id="SSF88659">
    <property type="entry name" value="Sigma3 and sigma4 domains of RNA polymerase sigma factors"/>
    <property type="match status" value="1"/>
</dbReference>
<keyword evidence="5" id="KW-0804">Transcription</keyword>
<evidence type="ECO:0000256" key="4">
    <source>
        <dbReference type="ARBA" id="ARBA00023125"/>
    </source>
</evidence>
<dbReference type="InterPro" id="IPR039425">
    <property type="entry name" value="RNA_pol_sigma-70-like"/>
</dbReference>
<accession>A0A5M3WXS0</accession>
<dbReference type="RefSeq" id="WP_155358342.1">
    <property type="nucleotide sequence ID" value="NZ_BAAAHL010000044.1"/>
</dbReference>
<dbReference type="EMBL" id="BLAE01000042">
    <property type="protein sequence ID" value="GES13062.1"/>
    <property type="molecule type" value="Genomic_DNA"/>
</dbReference>
<dbReference type="InterPro" id="IPR014284">
    <property type="entry name" value="RNA_pol_sigma-70_dom"/>
</dbReference>
<dbReference type="GO" id="GO:0016987">
    <property type="term" value="F:sigma factor activity"/>
    <property type="evidence" value="ECO:0007669"/>
    <property type="project" value="UniProtKB-KW"/>
</dbReference>
<dbReference type="GO" id="GO:0003677">
    <property type="term" value="F:DNA binding"/>
    <property type="evidence" value="ECO:0007669"/>
    <property type="project" value="UniProtKB-KW"/>
</dbReference>
<dbReference type="OrthoDB" id="2046835at2"/>
<dbReference type="NCBIfam" id="TIGR02983">
    <property type="entry name" value="SigE-fam_strep"/>
    <property type="match status" value="1"/>
</dbReference>
<keyword evidence="3" id="KW-0731">Sigma factor</keyword>
<dbReference type="Proteomes" id="UP000331127">
    <property type="component" value="Unassembled WGS sequence"/>
</dbReference>
<dbReference type="NCBIfam" id="TIGR02937">
    <property type="entry name" value="sigma70-ECF"/>
    <property type="match status" value="1"/>
</dbReference>
<feature type="domain" description="RNA polymerase sigma-70 region 2" evidence="6">
    <location>
        <begin position="21"/>
        <end position="78"/>
    </location>
</feature>
<dbReference type="PANTHER" id="PTHR43133:SF50">
    <property type="entry name" value="ECF RNA POLYMERASE SIGMA FACTOR SIGM"/>
    <property type="match status" value="1"/>
</dbReference>
<dbReference type="InterPro" id="IPR013325">
    <property type="entry name" value="RNA_pol_sigma_r2"/>
</dbReference>
<dbReference type="CDD" id="cd06171">
    <property type="entry name" value="Sigma70_r4"/>
    <property type="match status" value="1"/>
</dbReference>
<dbReference type="GO" id="GO:0006352">
    <property type="term" value="P:DNA-templated transcription initiation"/>
    <property type="evidence" value="ECO:0007669"/>
    <property type="project" value="InterPro"/>
</dbReference>
<dbReference type="InterPro" id="IPR013324">
    <property type="entry name" value="RNA_pol_sigma_r3/r4-like"/>
</dbReference>
<evidence type="ECO:0000259" key="7">
    <source>
        <dbReference type="Pfam" id="PF08281"/>
    </source>
</evidence>
<keyword evidence="4" id="KW-0238">DNA-binding</keyword>
<dbReference type="InterPro" id="IPR013249">
    <property type="entry name" value="RNA_pol_sigma70_r4_t2"/>
</dbReference>
<evidence type="ECO:0000256" key="5">
    <source>
        <dbReference type="ARBA" id="ARBA00023163"/>
    </source>
</evidence>
<evidence type="ECO:0000256" key="3">
    <source>
        <dbReference type="ARBA" id="ARBA00023082"/>
    </source>
</evidence>
<dbReference type="PANTHER" id="PTHR43133">
    <property type="entry name" value="RNA POLYMERASE ECF-TYPE SIGMA FACTO"/>
    <property type="match status" value="1"/>
</dbReference>
<gene>
    <name evidence="8" type="ORF">Amac_066590</name>
</gene>
<dbReference type="SUPFAM" id="SSF88946">
    <property type="entry name" value="Sigma2 domain of RNA polymerase sigma factors"/>
    <property type="match status" value="1"/>
</dbReference>
<keyword evidence="2" id="KW-0805">Transcription regulation</keyword>
<dbReference type="Gene3D" id="1.10.10.10">
    <property type="entry name" value="Winged helix-like DNA-binding domain superfamily/Winged helix DNA-binding domain"/>
    <property type="match status" value="1"/>
</dbReference>
<proteinExistence type="inferred from homology"/>
<evidence type="ECO:0000256" key="1">
    <source>
        <dbReference type="ARBA" id="ARBA00010641"/>
    </source>
</evidence>
<evidence type="ECO:0000313" key="9">
    <source>
        <dbReference type="Proteomes" id="UP000331127"/>
    </source>
</evidence>
<sequence>MTGVSARDAEFTDYVSGKAWWLRKVAYLLCGDWHHADDLVQTTITRLYVHWPRVRAAENMDGYVRTVLVNVYLAERRSPWGRRMPLFDGGEETPGAEDDLDSVLDLRTALAALPPRQRATLVLRYYCDLTVQETARTLGCSQGNVKSQTARGIGHLRRLLHGYADSFSEEGQP</sequence>
<dbReference type="InterPro" id="IPR014325">
    <property type="entry name" value="RNA_pol_sigma-E_actinobac"/>
</dbReference>